<organism evidence="1">
    <name type="scientific">hydrothermal vent metagenome</name>
    <dbReference type="NCBI Taxonomy" id="652676"/>
    <lineage>
        <taxon>unclassified sequences</taxon>
        <taxon>metagenomes</taxon>
        <taxon>ecological metagenomes</taxon>
    </lineage>
</organism>
<evidence type="ECO:0000313" key="1">
    <source>
        <dbReference type="EMBL" id="VAW03395.1"/>
    </source>
</evidence>
<protein>
    <submittedName>
        <fullName evidence="1">Uncharacterized protein</fullName>
    </submittedName>
</protein>
<gene>
    <name evidence="1" type="ORF">MNBD_ALPHA05-2065</name>
</gene>
<name>A0A3B0SAX5_9ZZZZ</name>
<reference evidence="1" key="1">
    <citation type="submission" date="2018-06" db="EMBL/GenBank/DDBJ databases">
        <authorList>
            <person name="Zhirakovskaya E."/>
        </authorList>
    </citation>
    <scope>NUCLEOTIDE SEQUENCE</scope>
</reference>
<accession>A0A3B0SAX5</accession>
<dbReference type="AlphaFoldDB" id="A0A3B0SAX5"/>
<proteinExistence type="predicted"/>
<dbReference type="EMBL" id="UOEH01000393">
    <property type="protein sequence ID" value="VAW03395.1"/>
    <property type="molecule type" value="Genomic_DNA"/>
</dbReference>
<feature type="non-terminal residue" evidence="1">
    <location>
        <position position="1"/>
    </location>
</feature>
<sequence>DEACYKPHKSCRTVATASLAQVRQPIYKSAIGSSQAYRNHLQPFIDAYAQLHDAKAT</sequence>